<dbReference type="GO" id="GO:0006508">
    <property type="term" value="P:proteolysis"/>
    <property type="evidence" value="ECO:0007669"/>
    <property type="project" value="UniProtKB-KW"/>
</dbReference>
<keyword evidence="2" id="KW-1185">Reference proteome</keyword>
<dbReference type="GO" id="GO:0008233">
    <property type="term" value="F:peptidase activity"/>
    <property type="evidence" value="ECO:0007669"/>
    <property type="project" value="UniProtKB-KW"/>
</dbReference>
<gene>
    <name evidence="1" type="ORF">JOF53_002622</name>
</gene>
<comment type="caution">
    <text evidence="1">The sequence shown here is derived from an EMBL/GenBank/DDBJ whole genome shotgun (WGS) entry which is preliminary data.</text>
</comment>
<organism evidence="1 2">
    <name type="scientific">Crossiella equi</name>
    <dbReference type="NCBI Taxonomy" id="130796"/>
    <lineage>
        <taxon>Bacteria</taxon>
        <taxon>Bacillati</taxon>
        <taxon>Actinomycetota</taxon>
        <taxon>Actinomycetes</taxon>
        <taxon>Pseudonocardiales</taxon>
        <taxon>Pseudonocardiaceae</taxon>
        <taxon>Crossiella</taxon>
    </lineage>
</organism>
<name>A0ABS5AAZ1_9PSEU</name>
<dbReference type="InterPro" id="IPR012340">
    <property type="entry name" value="NA-bd_OB-fold"/>
</dbReference>
<keyword evidence="1" id="KW-0378">Hydrolase</keyword>
<proteinExistence type="predicted"/>
<evidence type="ECO:0000313" key="1">
    <source>
        <dbReference type="EMBL" id="MBP2473750.1"/>
    </source>
</evidence>
<dbReference type="EMBL" id="JAGIOO010000001">
    <property type="protein sequence ID" value="MBP2473750.1"/>
    <property type="molecule type" value="Genomic_DNA"/>
</dbReference>
<evidence type="ECO:0000313" key="2">
    <source>
        <dbReference type="Proteomes" id="UP001519363"/>
    </source>
</evidence>
<accession>A0ABS5AAZ1</accession>
<protein>
    <submittedName>
        <fullName evidence="1">Membrane protein implicated in regulation of membrane protease activity</fullName>
    </submittedName>
</protein>
<keyword evidence="1" id="KW-0645">Protease</keyword>
<reference evidence="1 2" key="1">
    <citation type="submission" date="2021-03" db="EMBL/GenBank/DDBJ databases">
        <title>Sequencing the genomes of 1000 actinobacteria strains.</title>
        <authorList>
            <person name="Klenk H.-P."/>
        </authorList>
    </citation>
    <scope>NUCLEOTIDE SEQUENCE [LARGE SCALE GENOMIC DNA]</scope>
    <source>
        <strain evidence="1 2">DSM 44580</strain>
    </source>
</reference>
<sequence length="69" mass="7673">MTDMIGRTGRVTGRVAQGLIGEVMLEIRGGVEAYYALPTSPEVTAEVGTRVLVVNFEPPRMLYVEPWEY</sequence>
<dbReference type="Gene3D" id="2.40.50.140">
    <property type="entry name" value="Nucleic acid-binding proteins"/>
    <property type="match status" value="1"/>
</dbReference>
<dbReference type="Proteomes" id="UP001519363">
    <property type="component" value="Unassembled WGS sequence"/>
</dbReference>